<sequence>MLSKADASGRVMKWSFELAEFGVRSSNSDKRIYGKNWIRRRSTHVGPRKKRYEAFVSGLQLARQLGMRQLIVHTNFQLVAKQLNDEYEVNESGLKKYHGIATQLLGGFDKNTSKASPKER</sequence>
<accession>A0A5B6X2V2</accession>
<name>A0A5B6X2V2_9ROSI</name>
<dbReference type="InterPro" id="IPR036397">
    <property type="entry name" value="RNaseH_sf"/>
</dbReference>
<evidence type="ECO:0000313" key="3">
    <source>
        <dbReference type="Proteomes" id="UP000325315"/>
    </source>
</evidence>
<dbReference type="PANTHER" id="PTHR48475">
    <property type="entry name" value="RIBONUCLEASE H"/>
    <property type="match status" value="1"/>
</dbReference>
<dbReference type="PANTHER" id="PTHR48475:SF1">
    <property type="entry name" value="RNASE H TYPE-1 DOMAIN-CONTAINING PROTEIN"/>
    <property type="match status" value="1"/>
</dbReference>
<dbReference type="EMBL" id="SMMG02000001">
    <property type="protein sequence ID" value="KAA3487315.1"/>
    <property type="molecule type" value="Genomic_DNA"/>
</dbReference>
<dbReference type="OrthoDB" id="1740934at2759"/>
<feature type="domain" description="RNase H type-1" evidence="1">
    <location>
        <begin position="52"/>
        <end position="111"/>
    </location>
</feature>
<gene>
    <name evidence="2" type="ORF">EPI10_031150</name>
</gene>
<proteinExistence type="predicted"/>
<reference evidence="3" key="1">
    <citation type="journal article" date="2019" name="Plant Biotechnol. J.">
        <title>Genome sequencing of the Australian wild diploid species Gossypium australe highlights disease resistance and delayed gland morphogenesis.</title>
        <authorList>
            <person name="Cai Y."/>
            <person name="Cai X."/>
            <person name="Wang Q."/>
            <person name="Wang P."/>
            <person name="Zhang Y."/>
            <person name="Cai C."/>
            <person name="Xu Y."/>
            <person name="Wang K."/>
            <person name="Zhou Z."/>
            <person name="Wang C."/>
            <person name="Geng S."/>
            <person name="Li B."/>
            <person name="Dong Q."/>
            <person name="Hou Y."/>
            <person name="Wang H."/>
            <person name="Ai P."/>
            <person name="Liu Z."/>
            <person name="Yi F."/>
            <person name="Sun M."/>
            <person name="An G."/>
            <person name="Cheng J."/>
            <person name="Zhang Y."/>
            <person name="Shi Q."/>
            <person name="Xie Y."/>
            <person name="Shi X."/>
            <person name="Chang Y."/>
            <person name="Huang F."/>
            <person name="Chen Y."/>
            <person name="Hong S."/>
            <person name="Mi L."/>
            <person name="Sun Q."/>
            <person name="Zhang L."/>
            <person name="Zhou B."/>
            <person name="Peng R."/>
            <person name="Zhang X."/>
            <person name="Liu F."/>
        </authorList>
    </citation>
    <scope>NUCLEOTIDE SEQUENCE [LARGE SCALE GENOMIC DNA]</scope>
    <source>
        <strain evidence="3">cv. PA1801</strain>
    </source>
</reference>
<dbReference type="Proteomes" id="UP000325315">
    <property type="component" value="Unassembled WGS sequence"/>
</dbReference>
<dbReference type="InterPro" id="IPR002156">
    <property type="entry name" value="RNaseH_domain"/>
</dbReference>
<protein>
    <submittedName>
        <fullName evidence="2">Retrovirus-related Pol polyprotein from transposon 17.6</fullName>
    </submittedName>
</protein>
<evidence type="ECO:0000313" key="2">
    <source>
        <dbReference type="EMBL" id="KAA3487315.1"/>
    </source>
</evidence>
<dbReference type="GO" id="GO:0004523">
    <property type="term" value="F:RNA-DNA hybrid ribonuclease activity"/>
    <property type="evidence" value="ECO:0007669"/>
    <property type="project" value="InterPro"/>
</dbReference>
<comment type="caution">
    <text evidence="2">The sequence shown here is derived from an EMBL/GenBank/DDBJ whole genome shotgun (WGS) entry which is preliminary data.</text>
</comment>
<dbReference type="Gene3D" id="3.30.420.10">
    <property type="entry name" value="Ribonuclease H-like superfamily/Ribonuclease H"/>
    <property type="match status" value="1"/>
</dbReference>
<dbReference type="AlphaFoldDB" id="A0A5B6X2V2"/>
<keyword evidence="3" id="KW-1185">Reference proteome</keyword>
<organism evidence="2 3">
    <name type="scientific">Gossypium australe</name>
    <dbReference type="NCBI Taxonomy" id="47621"/>
    <lineage>
        <taxon>Eukaryota</taxon>
        <taxon>Viridiplantae</taxon>
        <taxon>Streptophyta</taxon>
        <taxon>Embryophyta</taxon>
        <taxon>Tracheophyta</taxon>
        <taxon>Spermatophyta</taxon>
        <taxon>Magnoliopsida</taxon>
        <taxon>eudicotyledons</taxon>
        <taxon>Gunneridae</taxon>
        <taxon>Pentapetalae</taxon>
        <taxon>rosids</taxon>
        <taxon>malvids</taxon>
        <taxon>Malvales</taxon>
        <taxon>Malvaceae</taxon>
        <taxon>Malvoideae</taxon>
        <taxon>Gossypium</taxon>
    </lineage>
</organism>
<dbReference type="GO" id="GO:0003676">
    <property type="term" value="F:nucleic acid binding"/>
    <property type="evidence" value="ECO:0007669"/>
    <property type="project" value="InterPro"/>
</dbReference>
<dbReference type="Pfam" id="PF13456">
    <property type="entry name" value="RVT_3"/>
    <property type="match status" value="1"/>
</dbReference>
<evidence type="ECO:0000259" key="1">
    <source>
        <dbReference type="Pfam" id="PF13456"/>
    </source>
</evidence>